<feature type="region of interest" description="Disordered" evidence="4">
    <location>
        <begin position="795"/>
        <end position="817"/>
    </location>
</feature>
<gene>
    <name evidence="7" type="ORF">TCEB3V08_LOCUS3901</name>
</gene>
<dbReference type="GO" id="GO:0006508">
    <property type="term" value="P:proteolysis"/>
    <property type="evidence" value="ECO:0007669"/>
    <property type="project" value="UniProtKB-KW"/>
</dbReference>
<keyword evidence="2" id="KW-0833">Ubl conjugation pathway</keyword>
<dbReference type="EMBL" id="OC317464">
    <property type="protein sequence ID" value="CAD7397023.1"/>
    <property type="molecule type" value="Genomic_DNA"/>
</dbReference>
<name>A0A7R9CI30_TIMCR</name>
<dbReference type="Pfam" id="PF22900">
    <property type="entry name" value="UCH_UBL1"/>
    <property type="match status" value="1"/>
</dbReference>
<evidence type="ECO:0000256" key="1">
    <source>
        <dbReference type="ARBA" id="ARBA00022670"/>
    </source>
</evidence>
<keyword evidence="3" id="KW-0378">Hydrolase</keyword>
<proteinExistence type="predicted"/>
<evidence type="ECO:0000256" key="3">
    <source>
        <dbReference type="ARBA" id="ARBA00022801"/>
    </source>
</evidence>
<evidence type="ECO:0000256" key="4">
    <source>
        <dbReference type="SAM" id="MobiDB-lite"/>
    </source>
</evidence>
<evidence type="ECO:0000256" key="2">
    <source>
        <dbReference type="ARBA" id="ARBA00022786"/>
    </source>
</evidence>
<feature type="compositionally biased region" description="Low complexity" evidence="4">
    <location>
        <begin position="798"/>
        <end position="812"/>
    </location>
</feature>
<dbReference type="InterPro" id="IPR055176">
    <property type="entry name" value="UBP24/USP9X/USP9Y_UBL"/>
</dbReference>
<feature type="region of interest" description="Disordered" evidence="4">
    <location>
        <begin position="1"/>
        <end position="23"/>
    </location>
</feature>
<protein>
    <recommendedName>
        <fullName evidence="8">Ubiquitin carboxyl-terminal hydrolase FAF-X</fullName>
    </recommendedName>
</protein>
<accession>A0A7R9CI30</accession>
<dbReference type="GO" id="GO:0008233">
    <property type="term" value="F:peptidase activity"/>
    <property type="evidence" value="ECO:0007669"/>
    <property type="project" value="UniProtKB-KW"/>
</dbReference>
<feature type="region of interest" description="Disordered" evidence="4">
    <location>
        <begin position="150"/>
        <end position="172"/>
    </location>
</feature>
<keyword evidence="1" id="KW-0645">Protease</keyword>
<dbReference type="Pfam" id="PF25010">
    <property type="entry name" value="ARM_UBP24_USP9X-Y"/>
    <property type="match status" value="1"/>
</dbReference>
<feature type="domain" description="UBP24/USP9X/USP9Y ubiquitin-like" evidence="5">
    <location>
        <begin position="706"/>
        <end position="792"/>
    </location>
</feature>
<feature type="domain" description="UBP34/UBP24/USP9X/USP9Y-like ARM repeat region" evidence="6">
    <location>
        <begin position="288"/>
        <end position="535"/>
    </location>
</feature>
<dbReference type="AlphaFoldDB" id="A0A7R9CI30"/>
<evidence type="ECO:0000259" key="5">
    <source>
        <dbReference type="Pfam" id="PF22900"/>
    </source>
</evidence>
<sequence>MTIATRGQGVMVDPPDAQATSQPPLNMLANAGGMSVEPAEATTEQHLPANEPVGEESGTEPSFPHNKLAMLEEKISSPRWVVPVLPEQELEVLLQASIELCRKAHALDPEQAILQALGNILSVHVDTSKLILKTCLLSHFGLKALFPHSRPSETVPPTSNIPDEDVYARPPADSRTPRGWLVDLVNKFGALGGFQILLERFQGGKNLTVTVIHALIRPFGLCYELLTVHTIVKYLMPIVEMVPVVLDNLTDDELKKEAKNESKNDAISAIIKAAKCLVSRVPNQEEMISSFNGKMNALNEVNKVIASVTYYPHRHTGLEEEEWLTAERMAKWIKENRVLQIVLRDSLHQPQYVEKLEKILRFIIKERSLTLEDLDNVWAAQAGKHEAIVKNVHDLLAKLAWDFSPEQLDHLFECFQASWTNANKKQREKLLELIRRLAEDDKDGVMAHKVLTLFWNLAHSDDVPTEIMDQALTAHVKILDYSCSQERDAQKTVWLDNCVEELKTGDQWALPALKQIREICCLYEPSPNMNHSQRKKCFERFFKAVNTKEGKLKSKRRTFLMDDVDLIGTEYLWRAYMCAWAWTKLTGQAPLKGTEVITNSGDEIAGRAIELLKEVNTNLGPRLQASLLEFHDSFVSECLDRLRAHYDTVSVLNQATEKEEDCVLATRLQAEAVRMCRVMKVLQEYIGECDGDFTVERKILPLHRACRGKHLTLVVRFSNPGRTVDDLDMFTHSNDTLASLRRQVLRRIKATGANVKLDLLINGELLFPAEDRKLLSQIPLRDKMLLTAKLSQVNANMPSSPDSSSDSSTSSPQHLYDGPNLEAENCLPGVFMSQRPTCAQFFFQLADLGCTLQYPPLRDGARMLLKLIPPDTFTVECLHTLFQGARMLLKLIPPDTFTVECLHTLFQLHARTPVDQGTSSPPPAAACTVDTLFFGPSPSQVLYNLEVMYALLMPALDPLSDKAFEFQFNFMKSGDAPVILEMLTKNNFLPSADAATKRSAYLTVLKICKLLLTVIGHVMSRVTEDPQSSPPQHIECGAPDGNLPLSPVAVLRNALHSIPSQNTEYMLRSVALKLAQGLAEQILMASSEGERARPMFLQALSRELPNMSTVRAVIRLAWASSSGNLQLLNASPEELHRMHDHRTATRLPDTEDVLVCKEALEVLTITLVLNPKCLEALVKDKMWHTFIIDLLLLCKNRSVRMAAAEQFLLISTWCSASQQPLQFCITLLFTVLGTTVVEHAAGSHEYFQLL</sequence>
<organism evidence="7">
    <name type="scientific">Timema cristinae</name>
    <name type="common">Walking stick</name>
    <dbReference type="NCBI Taxonomy" id="61476"/>
    <lineage>
        <taxon>Eukaryota</taxon>
        <taxon>Metazoa</taxon>
        <taxon>Ecdysozoa</taxon>
        <taxon>Arthropoda</taxon>
        <taxon>Hexapoda</taxon>
        <taxon>Insecta</taxon>
        <taxon>Pterygota</taxon>
        <taxon>Neoptera</taxon>
        <taxon>Polyneoptera</taxon>
        <taxon>Phasmatodea</taxon>
        <taxon>Timematodea</taxon>
        <taxon>Timematoidea</taxon>
        <taxon>Timematidae</taxon>
        <taxon>Timema</taxon>
    </lineage>
</organism>
<evidence type="ECO:0000313" key="7">
    <source>
        <dbReference type="EMBL" id="CAD7397023.1"/>
    </source>
</evidence>
<dbReference type="InterPro" id="IPR056850">
    <property type="entry name" value="ARM_UBP34_24_USP9X_Y"/>
</dbReference>
<evidence type="ECO:0008006" key="8">
    <source>
        <dbReference type="Google" id="ProtNLM"/>
    </source>
</evidence>
<reference evidence="7" key="1">
    <citation type="submission" date="2020-11" db="EMBL/GenBank/DDBJ databases">
        <authorList>
            <person name="Tran Van P."/>
        </authorList>
    </citation>
    <scope>NUCLEOTIDE SEQUENCE</scope>
</reference>
<evidence type="ECO:0000259" key="6">
    <source>
        <dbReference type="Pfam" id="PF25010"/>
    </source>
</evidence>